<dbReference type="AlphaFoldDB" id="A0A368T8C1"/>
<dbReference type="NCBIfam" id="TIGR03026">
    <property type="entry name" value="NDP-sugDHase"/>
    <property type="match status" value="1"/>
</dbReference>
<dbReference type="GO" id="GO:0051287">
    <property type="term" value="F:NAD binding"/>
    <property type="evidence" value="ECO:0007669"/>
    <property type="project" value="InterPro"/>
</dbReference>
<dbReference type="InterPro" id="IPR014027">
    <property type="entry name" value="UDP-Glc/GDP-Man_DH_C"/>
</dbReference>
<feature type="binding site" evidence="10">
    <location>
        <position position="340"/>
    </location>
    <ligand>
        <name>NAD(+)</name>
        <dbReference type="ChEBI" id="CHEBI:57540"/>
    </ligand>
</feature>
<evidence type="ECO:0000313" key="13">
    <source>
        <dbReference type="Proteomes" id="UP000253318"/>
    </source>
</evidence>
<feature type="binding site" evidence="10">
    <location>
        <position position="128"/>
    </location>
    <ligand>
        <name>NAD(+)</name>
        <dbReference type="ChEBI" id="CHEBI:57540"/>
    </ligand>
</feature>
<dbReference type="UniPathway" id="UPA00038">
    <property type="reaction ID" value="UER00491"/>
</dbReference>
<feature type="binding site" evidence="9">
    <location>
        <position position="333"/>
    </location>
    <ligand>
        <name>substrate</name>
    </ligand>
</feature>
<feature type="binding site" evidence="9">
    <location>
        <position position="214"/>
    </location>
    <ligand>
        <name>substrate</name>
    </ligand>
</feature>
<dbReference type="PIRSF" id="PIRSF000124">
    <property type="entry name" value="UDPglc_GDPman_dh"/>
    <property type="match status" value="1"/>
</dbReference>
<dbReference type="SMART" id="SM00984">
    <property type="entry name" value="UDPG_MGDP_dh_C"/>
    <property type="match status" value="1"/>
</dbReference>
<evidence type="ECO:0000259" key="11">
    <source>
        <dbReference type="SMART" id="SM00984"/>
    </source>
</evidence>
<reference evidence="12 13" key="1">
    <citation type="submission" date="2018-04" db="EMBL/GenBank/DDBJ databases">
        <title>Novel actinobacteria from marine sediment.</title>
        <authorList>
            <person name="Ng Z.Y."/>
            <person name="Tan G.Y.A."/>
        </authorList>
    </citation>
    <scope>NUCLEOTIDE SEQUENCE [LARGE SCALE GENOMIC DNA]</scope>
    <source>
        <strain evidence="12 13">TPS81</strain>
    </source>
</reference>
<evidence type="ECO:0000256" key="7">
    <source>
        <dbReference type="PIRNR" id="PIRNR000124"/>
    </source>
</evidence>
<sequence length="443" mass="47254">MVATQRLKLSVLGTGYLGATHAACMAELGFDVLGLDVDRAKIDTLSAGRVPFYEPGLEEVLVRNLAAGRLRFTSDYAEAAEFADVHFICVGTPQRADSNAADLSYVDAVVDSLAPLLTRPAVVIGKSTVPVGTAARVAARISALAPAGSAVEVGWSPEFLREGFGVQDTLAPNRIVIGTDSARVEEVMRSISATQIAQGIPFMVTDLQTAELVKVSANAFLATKISFINAMAEVSEAAGADVIKLAEALSYDDRIGGKFLGPGLGFGGGCLPKDIRAFMARADELGVEPALSFLREVDAINQRRRARTIDIARGLIGGSFAGRTVGVLGAAFKPNSDDIRDSPALDVAQTISSLGAHVTVYDPEALENAKRAHPDLNYAHSMLEAVRDAEVVLLLTEWAEFRDADPDELAKVVAETRIVDGRNALDPEHWRERGWIYRALGRP</sequence>
<dbReference type="OrthoDB" id="5193947at2"/>
<feature type="binding site" evidence="9">
    <location>
        <begin position="159"/>
        <end position="162"/>
    </location>
    <ligand>
        <name>substrate</name>
    </ligand>
</feature>
<dbReference type="SUPFAM" id="SSF52413">
    <property type="entry name" value="UDP-glucose/GDP-mannose dehydrogenase C-terminal domain"/>
    <property type="match status" value="1"/>
</dbReference>
<protein>
    <recommendedName>
        <fullName evidence="3 7">UDP-glucose 6-dehydrogenase</fullName>
        <ecNumber evidence="3 7">1.1.1.22</ecNumber>
    </recommendedName>
</protein>
<dbReference type="PIRSF" id="PIRSF500134">
    <property type="entry name" value="UDPglc_DH_bac"/>
    <property type="match status" value="1"/>
</dbReference>
<dbReference type="InterPro" id="IPR008927">
    <property type="entry name" value="6-PGluconate_DH-like_C_sf"/>
</dbReference>
<comment type="caution">
    <text evidence="12">The sequence shown here is derived from an EMBL/GenBank/DDBJ whole genome shotgun (WGS) entry which is preliminary data.</text>
</comment>
<feature type="binding site" evidence="10">
    <location>
        <position position="36"/>
    </location>
    <ligand>
        <name>NAD(+)</name>
        <dbReference type="ChEBI" id="CHEBI:57540"/>
    </ligand>
</feature>
<dbReference type="Pfam" id="PF03720">
    <property type="entry name" value="UDPG_MGDP_dh_C"/>
    <property type="match status" value="1"/>
</dbReference>
<dbReference type="PANTHER" id="PTHR43750">
    <property type="entry name" value="UDP-GLUCOSE 6-DEHYDROGENASE TUAD"/>
    <property type="match status" value="1"/>
</dbReference>
<feature type="binding site" evidence="9">
    <location>
        <begin position="259"/>
        <end position="263"/>
    </location>
    <ligand>
        <name>substrate</name>
    </ligand>
</feature>
<dbReference type="PANTHER" id="PTHR43750:SF3">
    <property type="entry name" value="UDP-GLUCOSE 6-DEHYDROGENASE TUAD"/>
    <property type="match status" value="1"/>
</dbReference>
<dbReference type="Proteomes" id="UP000253318">
    <property type="component" value="Unassembled WGS sequence"/>
</dbReference>
<feature type="binding site" evidence="10">
    <location>
        <position position="162"/>
    </location>
    <ligand>
        <name>NAD(+)</name>
        <dbReference type="ChEBI" id="CHEBI:57540"/>
    </ligand>
</feature>
<evidence type="ECO:0000256" key="10">
    <source>
        <dbReference type="PIRSR" id="PIRSR500134-3"/>
    </source>
</evidence>
<keyword evidence="4 7" id="KW-0560">Oxidoreductase</keyword>
<evidence type="ECO:0000256" key="5">
    <source>
        <dbReference type="ARBA" id="ARBA00023027"/>
    </source>
</evidence>
<evidence type="ECO:0000256" key="3">
    <source>
        <dbReference type="ARBA" id="ARBA00012954"/>
    </source>
</evidence>
<dbReference type="Gene3D" id="3.40.50.720">
    <property type="entry name" value="NAD(P)-binding Rossmann-like Domain"/>
    <property type="match status" value="2"/>
</dbReference>
<dbReference type="Pfam" id="PF03721">
    <property type="entry name" value="UDPG_MGDP_dh_N"/>
    <property type="match status" value="1"/>
</dbReference>
<dbReference type="InterPro" id="IPR017476">
    <property type="entry name" value="UDP-Glc/GDP-Man"/>
</dbReference>
<feature type="active site" description="Nucleophile" evidence="8">
    <location>
        <position position="270"/>
    </location>
</feature>
<gene>
    <name evidence="12" type="ORF">DEF24_06985</name>
</gene>
<feature type="binding site" evidence="9">
    <location>
        <position position="267"/>
    </location>
    <ligand>
        <name>substrate</name>
    </ligand>
</feature>
<keyword evidence="5 7" id="KW-0520">NAD</keyword>
<comment type="pathway">
    <text evidence="1">Nucleotide-sugar biosynthesis; UDP-alpha-D-glucuronate biosynthesis; UDP-alpha-D-glucuronate from UDP-alpha-D-glucose: step 1/1.</text>
</comment>
<dbReference type="GO" id="GO:0003979">
    <property type="term" value="F:UDP-glucose 6-dehydrogenase activity"/>
    <property type="evidence" value="ECO:0007669"/>
    <property type="project" value="UniProtKB-EC"/>
</dbReference>
<dbReference type="Pfam" id="PF00984">
    <property type="entry name" value="UDPG_MGDP_dh"/>
    <property type="match status" value="1"/>
</dbReference>
<proteinExistence type="inferred from homology"/>
<feature type="domain" description="UDP-glucose/GDP-mannose dehydrogenase C-terminal" evidence="11">
    <location>
        <begin position="326"/>
        <end position="427"/>
    </location>
</feature>
<dbReference type="Gene3D" id="1.20.5.100">
    <property type="entry name" value="Cytochrome c1, transmembrane anchor, C-terminal"/>
    <property type="match status" value="1"/>
</dbReference>
<dbReference type="SUPFAM" id="SSF51735">
    <property type="entry name" value="NAD(P)-binding Rossmann-fold domains"/>
    <property type="match status" value="1"/>
</dbReference>
<evidence type="ECO:0000256" key="9">
    <source>
        <dbReference type="PIRSR" id="PIRSR500134-2"/>
    </source>
</evidence>
<dbReference type="GO" id="GO:0000271">
    <property type="term" value="P:polysaccharide biosynthetic process"/>
    <property type="evidence" value="ECO:0007669"/>
    <property type="project" value="InterPro"/>
</dbReference>
<evidence type="ECO:0000256" key="1">
    <source>
        <dbReference type="ARBA" id="ARBA00004701"/>
    </source>
</evidence>
<dbReference type="EMBL" id="QEIN01000038">
    <property type="protein sequence ID" value="RCV60519.1"/>
    <property type="molecule type" value="Genomic_DNA"/>
</dbReference>
<comment type="catalytic activity">
    <reaction evidence="6 7">
        <text>UDP-alpha-D-glucose + 2 NAD(+) + H2O = UDP-alpha-D-glucuronate + 2 NADH + 3 H(+)</text>
        <dbReference type="Rhea" id="RHEA:23596"/>
        <dbReference type="ChEBI" id="CHEBI:15377"/>
        <dbReference type="ChEBI" id="CHEBI:15378"/>
        <dbReference type="ChEBI" id="CHEBI:57540"/>
        <dbReference type="ChEBI" id="CHEBI:57945"/>
        <dbReference type="ChEBI" id="CHEBI:58052"/>
        <dbReference type="ChEBI" id="CHEBI:58885"/>
        <dbReference type="EC" id="1.1.1.22"/>
    </reaction>
</comment>
<dbReference type="InterPro" id="IPR036291">
    <property type="entry name" value="NAD(P)-bd_dom_sf"/>
</dbReference>
<feature type="binding site" evidence="10">
    <location>
        <position position="92"/>
    </location>
    <ligand>
        <name>NAD(+)</name>
        <dbReference type="ChEBI" id="CHEBI:57540"/>
    </ligand>
</feature>
<dbReference type="InterPro" id="IPR001732">
    <property type="entry name" value="UDP-Glc/GDP-Man_DH_N"/>
</dbReference>
<organism evidence="12 13">
    <name type="scientific">Marinitenerispora sediminis</name>
    <dbReference type="NCBI Taxonomy" id="1931232"/>
    <lineage>
        <taxon>Bacteria</taxon>
        <taxon>Bacillati</taxon>
        <taxon>Actinomycetota</taxon>
        <taxon>Actinomycetes</taxon>
        <taxon>Streptosporangiales</taxon>
        <taxon>Nocardiopsidaceae</taxon>
        <taxon>Marinitenerispora</taxon>
    </lineage>
</organism>
<dbReference type="EC" id="1.1.1.22" evidence="3 7"/>
<feature type="binding site" evidence="10">
    <location>
        <position position="41"/>
    </location>
    <ligand>
        <name>NAD(+)</name>
        <dbReference type="ChEBI" id="CHEBI:57540"/>
    </ligand>
</feature>
<evidence type="ECO:0000256" key="4">
    <source>
        <dbReference type="ARBA" id="ARBA00023002"/>
    </source>
</evidence>
<comment type="similarity">
    <text evidence="2 7">Belongs to the UDP-glucose/GDP-mannose dehydrogenase family.</text>
</comment>
<dbReference type="InterPro" id="IPR036220">
    <property type="entry name" value="UDP-Glc/GDP-Man_DH_C_sf"/>
</dbReference>
<dbReference type="GO" id="GO:0006065">
    <property type="term" value="P:UDP-glucuronate biosynthetic process"/>
    <property type="evidence" value="ECO:0007669"/>
    <property type="project" value="UniProtKB-UniPathway"/>
</dbReference>
<accession>A0A368T8C1</accession>
<name>A0A368T8C1_9ACTN</name>
<dbReference type="InterPro" id="IPR014026">
    <property type="entry name" value="UDP-Glc/GDP-Man_DH_dimer"/>
</dbReference>
<dbReference type="InterPro" id="IPR028357">
    <property type="entry name" value="UDPglc_DH_bac"/>
</dbReference>
<evidence type="ECO:0000256" key="8">
    <source>
        <dbReference type="PIRSR" id="PIRSR500134-1"/>
    </source>
</evidence>
<keyword evidence="13" id="KW-1185">Reference proteome</keyword>
<evidence type="ECO:0000256" key="6">
    <source>
        <dbReference type="ARBA" id="ARBA00047473"/>
    </source>
</evidence>
<dbReference type="SUPFAM" id="SSF48179">
    <property type="entry name" value="6-phosphogluconate dehydrogenase C-terminal domain-like"/>
    <property type="match status" value="1"/>
</dbReference>
<feature type="binding site" evidence="10">
    <location>
        <position position="273"/>
    </location>
    <ligand>
        <name>NAD(+)</name>
        <dbReference type="ChEBI" id="CHEBI:57540"/>
    </ligand>
</feature>
<evidence type="ECO:0000256" key="2">
    <source>
        <dbReference type="ARBA" id="ARBA00006601"/>
    </source>
</evidence>
<evidence type="ECO:0000313" key="12">
    <source>
        <dbReference type="EMBL" id="RCV60519.1"/>
    </source>
</evidence>